<protein>
    <submittedName>
        <fullName evidence="1">Uncharacterized protein</fullName>
    </submittedName>
</protein>
<comment type="caution">
    <text evidence="1">The sequence shown here is derived from an EMBL/GenBank/DDBJ whole genome shotgun (WGS) entry which is preliminary data.</text>
</comment>
<reference evidence="1 2" key="1">
    <citation type="journal article" date="2012" name="J. Bacteriol.">
        <title>Genome Sequence of Pectin-Degrading Alishewanella aestuarii Strain B11T, Isolated from Tidal Flat Sediment.</title>
        <authorList>
            <person name="Jung J."/>
            <person name="Choi S."/>
            <person name="Chun J."/>
            <person name="Park W."/>
        </authorList>
    </citation>
    <scope>NUCLEOTIDE SEQUENCE [LARGE SCALE GENOMIC DNA]</scope>
    <source>
        <strain evidence="1 2">B11</strain>
    </source>
</reference>
<gene>
    <name evidence="1" type="ORF">AEST_24620</name>
</gene>
<dbReference type="EMBL" id="ALAB01000028">
    <property type="protein sequence ID" value="EJI84787.1"/>
    <property type="molecule type" value="Genomic_DNA"/>
</dbReference>
<dbReference type="Proteomes" id="UP000012043">
    <property type="component" value="Unassembled WGS sequence"/>
</dbReference>
<sequence>MSLTLTAFEFCVSTPGNGPFAAVRFSDGGFLLRFYCPFR</sequence>
<accession>J2ICD3</accession>
<dbReference type="PATRIC" id="fig|1197174.4.peg.2409"/>
<name>J2ICD3_9ALTE</name>
<evidence type="ECO:0000313" key="1">
    <source>
        <dbReference type="EMBL" id="EJI84787.1"/>
    </source>
</evidence>
<dbReference type="AlphaFoldDB" id="J2ICD3"/>
<keyword evidence="2" id="KW-1185">Reference proteome</keyword>
<organism evidence="1 2">
    <name type="scientific">Alishewanella aestuarii B11</name>
    <dbReference type="NCBI Taxonomy" id="1197174"/>
    <lineage>
        <taxon>Bacteria</taxon>
        <taxon>Pseudomonadati</taxon>
        <taxon>Pseudomonadota</taxon>
        <taxon>Gammaproteobacteria</taxon>
        <taxon>Alteromonadales</taxon>
        <taxon>Alteromonadaceae</taxon>
        <taxon>Alishewanella</taxon>
    </lineage>
</organism>
<proteinExistence type="predicted"/>
<evidence type="ECO:0000313" key="2">
    <source>
        <dbReference type="Proteomes" id="UP000012043"/>
    </source>
</evidence>